<feature type="domain" description="DC1" evidence="3">
    <location>
        <begin position="207"/>
        <end position="255"/>
    </location>
</feature>
<evidence type="ECO:0000313" key="5">
    <source>
        <dbReference type="Proteomes" id="UP000187609"/>
    </source>
</evidence>
<dbReference type="PANTHER" id="PTHR46288:SF68">
    <property type="entry name" value="DC1 DOMAIN-CONTAINING PROTEIN"/>
    <property type="match status" value="1"/>
</dbReference>
<feature type="domain" description="DC1" evidence="3">
    <location>
        <begin position="152"/>
        <end position="196"/>
    </location>
</feature>
<dbReference type="InterPro" id="IPR046349">
    <property type="entry name" value="C1-like_sf"/>
</dbReference>
<evidence type="ECO:0000256" key="1">
    <source>
        <dbReference type="ARBA" id="ARBA00022737"/>
    </source>
</evidence>
<protein>
    <recommendedName>
        <fullName evidence="3">DC1 domain-containing protein</fullName>
    </recommendedName>
</protein>
<keyword evidence="5" id="KW-1185">Reference proteome</keyword>
<feature type="region of interest" description="Disordered" evidence="2">
    <location>
        <begin position="65"/>
        <end position="88"/>
    </location>
</feature>
<dbReference type="Gramene" id="OIT02569">
    <property type="protein sequence ID" value="OIT02569"/>
    <property type="gene ID" value="A4A49_11589"/>
</dbReference>
<accession>A0A1J6J5N2</accession>
<organism evidence="4 5">
    <name type="scientific">Nicotiana attenuata</name>
    <name type="common">Coyote tobacco</name>
    <dbReference type="NCBI Taxonomy" id="49451"/>
    <lineage>
        <taxon>Eukaryota</taxon>
        <taxon>Viridiplantae</taxon>
        <taxon>Streptophyta</taxon>
        <taxon>Embryophyta</taxon>
        <taxon>Tracheophyta</taxon>
        <taxon>Spermatophyta</taxon>
        <taxon>Magnoliopsida</taxon>
        <taxon>eudicotyledons</taxon>
        <taxon>Gunneridae</taxon>
        <taxon>Pentapetalae</taxon>
        <taxon>asterids</taxon>
        <taxon>lamiids</taxon>
        <taxon>Solanales</taxon>
        <taxon>Solanaceae</taxon>
        <taxon>Nicotianoideae</taxon>
        <taxon>Nicotianeae</taxon>
        <taxon>Nicotiana</taxon>
    </lineage>
</organism>
<dbReference type="KEGG" id="nau:109227256"/>
<dbReference type="EMBL" id="MJEQ01037188">
    <property type="protein sequence ID" value="OIT02569.1"/>
    <property type="molecule type" value="Genomic_DNA"/>
</dbReference>
<keyword evidence="1" id="KW-0677">Repeat</keyword>
<proteinExistence type="predicted"/>
<dbReference type="PANTHER" id="PTHR46288">
    <property type="entry name" value="PHORBOL-ESTER/DAG-TYPE DOMAIN-CONTAINING PROTEIN"/>
    <property type="match status" value="1"/>
</dbReference>
<dbReference type="STRING" id="49451.A0A1J6J5N2"/>
<dbReference type="Pfam" id="PF03107">
    <property type="entry name" value="C1_2"/>
    <property type="match status" value="2"/>
</dbReference>
<evidence type="ECO:0000259" key="3">
    <source>
        <dbReference type="Pfam" id="PF03107"/>
    </source>
</evidence>
<comment type="caution">
    <text evidence="4">The sequence shown here is derived from an EMBL/GenBank/DDBJ whole genome shotgun (WGS) entry which is preliminary data.</text>
</comment>
<sequence>MNEDLPFMSTTVAPITCVAKSSTRLNSCSSSLNRKDDDDDSASEFPRMIRNSNQLRANSVHNPRRPVVDYSESEDEGQAQWFNHNKPPRSTNDISSLLRMMLNLRQGAGAGAGSYAGRTSQLIINQNRRPVVDYSDTDDEVISAHYRQIKHFSHPHALNKYDVERDDEIKCKVCGLQLVGSAYGCQPCQFYLHVSCFDLPQKIKHDSHPAHPLTLRYPSYYKNCGKSCDACCEDIRRSFLYCCDPCNFDLHVTCATLYSIAKRADSPKDTLRLYYSFPLNDNNHMHWIARCNVCNKKVSKEGWLYYSRDTGYIAHIKCAKGAKVGVSWIKERLNMLKVK</sequence>
<dbReference type="AlphaFoldDB" id="A0A1J6J5N2"/>
<dbReference type="SUPFAM" id="SSF57889">
    <property type="entry name" value="Cysteine-rich domain"/>
    <property type="match status" value="2"/>
</dbReference>
<evidence type="ECO:0000313" key="4">
    <source>
        <dbReference type="EMBL" id="OIT02569.1"/>
    </source>
</evidence>
<gene>
    <name evidence="4" type="ORF">A4A49_11589</name>
</gene>
<reference evidence="4" key="1">
    <citation type="submission" date="2016-11" db="EMBL/GenBank/DDBJ databases">
        <title>The genome of Nicotiana attenuata.</title>
        <authorList>
            <person name="Xu S."/>
            <person name="Brockmoeller T."/>
            <person name="Gaquerel E."/>
            <person name="Navarro A."/>
            <person name="Kuhl H."/>
            <person name="Gase K."/>
            <person name="Ling Z."/>
            <person name="Zhou W."/>
            <person name="Kreitzer C."/>
            <person name="Stanke M."/>
            <person name="Tang H."/>
            <person name="Lyons E."/>
            <person name="Pandey P."/>
            <person name="Pandey S.P."/>
            <person name="Timmermann B."/>
            <person name="Baldwin I.T."/>
        </authorList>
    </citation>
    <scope>NUCLEOTIDE SEQUENCE [LARGE SCALE GENOMIC DNA]</scope>
    <source>
        <strain evidence="4">UT</strain>
    </source>
</reference>
<evidence type="ECO:0000256" key="2">
    <source>
        <dbReference type="SAM" id="MobiDB-lite"/>
    </source>
</evidence>
<dbReference type="InterPro" id="IPR004146">
    <property type="entry name" value="DC1"/>
</dbReference>
<dbReference type="Proteomes" id="UP000187609">
    <property type="component" value="Unassembled WGS sequence"/>
</dbReference>
<dbReference type="OrthoDB" id="1271452at2759"/>
<name>A0A1J6J5N2_NICAT</name>